<proteinExistence type="predicted"/>
<evidence type="ECO:0000259" key="1">
    <source>
        <dbReference type="Pfam" id="PF01402"/>
    </source>
</evidence>
<accession>A0AAU7GBX7</accession>
<protein>
    <submittedName>
        <fullName evidence="2">Ribbon-helix-helix domain-containing protein</fullName>
    </submittedName>
</protein>
<dbReference type="CDD" id="cd22231">
    <property type="entry name" value="RHH_NikR_HicB-like"/>
    <property type="match status" value="1"/>
</dbReference>
<sequence length="86" mass="9251">MDGETVNGRPVSDAEIERWADEAEAGYSVPQLRKRGRKPVGTTAGAVVPVRMDKELLDALSARAAHDHVSRSEAIRAAVKAWIDAA</sequence>
<organism evidence="2">
    <name type="scientific">Leifsonia sp. NPDC080035</name>
    <dbReference type="NCBI Taxonomy" id="3143936"/>
    <lineage>
        <taxon>Bacteria</taxon>
        <taxon>Bacillati</taxon>
        <taxon>Actinomycetota</taxon>
        <taxon>Actinomycetes</taxon>
        <taxon>Micrococcales</taxon>
        <taxon>Microbacteriaceae</taxon>
        <taxon>Leifsonia</taxon>
    </lineage>
</organism>
<dbReference type="SUPFAM" id="SSF47598">
    <property type="entry name" value="Ribbon-helix-helix"/>
    <property type="match status" value="1"/>
</dbReference>
<dbReference type="EMBL" id="CP157390">
    <property type="protein sequence ID" value="XBM48407.1"/>
    <property type="molecule type" value="Genomic_DNA"/>
</dbReference>
<name>A0AAU7GBX7_9MICO</name>
<dbReference type="Pfam" id="PF01402">
    <property type="entry name" value="RHH_1"/>
    <property type="match status" value="1"/>
</dbReference>
<dbReference type="RefSeq" id="WP_348788358.1">
    <property type="nucleotide sequence ID" value="NZ_CP157390.1"/>
</dbReference>
<dbReference type="GO" id="GO:0006355">
    <property type="term" value="P:regulation of DNA-templated transcription"/>
    <property type="evidence" value="ECO:0007669"/>
    <property type="project" value="InterPro"/>
</dbReference>
<dbReference type="InterPro" id="IPR002145">
    <property type="entry name" value="CopG"/>
</dbReference>
<dbReference type="AlphaFoldDB" id="A0AAU7GBX7"/>
<reference evidence="2" key="1">
    <citation type="submission" date="2024-05" db="EMBL/GenBank/DDBJ databases">
        <title>The Natural Products Discovery Center: Release of the First 8490 Sequenced Strains for Exploring Actinobacteria Biosynthetic Diversity.</title>
        <authorList>
            <person name="Kalkreuter E."/>
            <person name="Kautsar S.A."/>
            <person name="Yang D."/>
            <person name="Bader C.D."/>
            <person name="Teijaro C.N."/>
            <person name="Fluegel L."/>
            <person name="Davis C.M."/>
            <person name="Simpson J.R."/>
            <person name="Lauterbach L."/>
            <person name="Steele A.D."/>
            <person name="Gui C."/>
            <person name="Meng S."/>
            <person name="Li G."/>
            <person name="Viehrig K."/>
            <person name="Ye F."/>
            <person name="Su P."/>
            <person name="Kiefer A.F."/>
            <person name="Nichols A."/>
            <person name="Cepeda A.J."/>
            <person name="Yan W."/>
            <person name="Fan B."/>
            <person name="Jiang Y."/>
            <person name="Adhikari A."/>
            <person name="Zheng C.-J."/>
            <person name="Schuster L."/>
            <person name="Cowan T.M."/>
            <person name="Smanski M.J."/>
            <person name="Chevrette M.G."/>
            <person name="de Carvalho L.P.S."/>
            <person name="Shen B."/>
        </authorList>
    </citation>
    <scope>NUCLEOTIDE SEQUENCE</scope>
    <source>
        <strain evidence="2">NPDC080035</strain>
    </source>
</reference>
<gene>
    <name evidence="2" type="ORF">AAME72_00780</name>
</gene>
<dbReference type="InterPro" id="IPR010985">
    <property type="entry name" value="Ribbon_hlx_hlx"/>
</dbReference>
<feature type="domain" description="Ribbon-helix-helix protein CopG" evidence="1">
    <location>
        <begin position="48"/>
        <end position="84"/>
    </location>
</feature>
<evidence type="ECO:0000313" key="2">
    <source>
        <dbReference type="EMBL" id="XBM48407.1"/>
    </source>
</evidence>